<name>A0A9P4UYN9_9PLEO</name>
<feature type="compositionally biased region" description="Polar residues" evidence="1">
    <location>
        <begin position="554"/>
        <end position="564"/>
    </location>
</feature>
<dbReference type="SMART" id="SM00220">
    <property type="entry name" value="S_TKc"/>
    <property type="match status" value="1"/>
</dbReference>
<evidence type="ECO:0000313" key="4">
    <source>
        <dbReference type="Proteomes" id="UP000799444"/>
    </source>
</evidence>
<evidence type="ECO:0000313" key="3">
    <source>
        <dbReference type="EMBL" id="KAF2731579.1"/>
    </source>
</evidence>
<feature type="compositionally biased region" description="Acidic residues" evidence="1">
    <location>
        <begin position="415"/>
        <end position="432"/>
    </location>
</feature>
<proteinExistence type="predicted"/>
<dbReference type="Gene3D" id="3.30.200.20">
    <property type="entry name" value="Phosphorylase Kinase, domain 1"/>
    <property type="match status" value="1"/>
</dbReference>
<dbReference type="PANTHER" id="PTHR33112">
    <property type="entry name" value="DOMAIN PROTEIN, PUTATIVE-RELATED"/>
    <property type="match status" value="1"/>
</dbReference>
<keyword evidence="4" id="KW-1185">Reference proteome</keyword>
<feature type="region of interest" description="Disordered" evidence="1">
    <location>
        <begin position="119"/>
        <end position="143"/>
    </location>
</feature>
<feature type="compositionally biased region" description="Basic and acidic residues" evidence="1">
    <location>
        <begin position="1431"/>
        <end position="1444"/>
    </location>
</feature>
<sequence>MAGTNFDFGIPYVKPIEGETSSFDEALDFTGLDEQSFDSSLGTDLFLNSSATAGYDLQTALSLDDTMAGTSAWNAHDLDAFTAPGQGQLFGSYQPSYNNLKRSLQLDTQDFPQAKRMESTTTPAAFSPFPTTTSVTGSNSWTVSSQPTPPSMFEMVGLTDEAADLCSMWFTRYAKLPSDLDIESLSNLTGESSEAIRQWFGQMLKQGLAGHDSAYKSQTSLTNPSHRQNLQVQPHQQSFTTEGSTGAQSVLALPECPQERKSTQSAASSPLRGGKKGCSPTNDPELLRRDETKVYQCTRKCGKKYGRKCDWKRNEEESYPSKYWICSLCTDEGVQKVRPCFRRYHFSQHFQNLHSGHDVADYEEKSTVFSDTTFPRKCGFCPHRFVTRQDRIDHIADHFRLDGKCMLDWVDDDEDNNGSDDADDDDRPDSDDFQGPGSWNDHTGGSWGPPGAGPSGGSGFGGGQFDLGNFSQFQVPGYKPSGSRSACNNQELPCDEVGGIEHHDSTYDAQFIADKLSAANGLDRGSPSGLSFASSLDRRSPLSNDEFGDLPLQTGGQSQTIESTGGNGKTVAGNAVSGALDIMIDGILPLPPVPLIPDGPACPPPLPPTSPAPTTATTTATAKRSVLSYSHQFNNPRPCDEGNAKGKCPVAGCGRMFRDLKTHLLTHENERPEKCPITTCEYNMKGFARKYDKNRHTLTHYRSILVCGFCPDTSVEKSFNRVDVFKRHLTSTHGVEQTLLGGNTKKRRLEQSKNRLDSPSGVCSQCLVRFDTAQDLYEHLDGCLLQAIMPGLMTDGLQTRDGSSETQCSLQVVRSRDAVSRFLIAASNTVTDMHKGDNGASSISKLTTSRDDSAPVKGWREIGGLIDEHSSKSQSFLSVKLLGTGGFSTVDEVVHQTTNLRISRKTLKNRNPSALAELKKEVGVLQKLRHPHVIRFLGAYSKDDKVSIMLSPVAETTLSAWLRKCLDDRPTDLEATILKMYGCLSSSVRYLHEQRPIVKHMDIKPQNILVKIGTDGQPHVILSDFGVSSDEQMSDNARLKPLTRQYCAPEVPVGISREQAADIWSLGCVFLEMAMAAFSQFNSHWLKFREEFCGFEGKYYWQNVSSLQTWLSRFVNSATRDSETTMLSTVKDMLSEDPSQRPDAAKLTLIFTPASCCLSWANENVSFPGPLEELNTVGTLVQEDGADCLAQLQVCCNKEHEKDHDPFARARAWLENCSHDHEVCQRQSMDAKTLPTRLLEIQSDGTSVCVVDTQELPGTADDVDYVAISHMWNDKDLTLSSDLLQSVGRQLPTEKLSTAVKDAIVATNRIGHRYLWVDSLCVQQDSEQEKQQECAAMASVFRNAALTINVNEQNHVGCGSLNETGLTWDTRTWARQDRLLSHRLLYLAGEQLYWECNALKASETFPRGLSPLLWEKAHTKQRTSATTTSIENRRQATRDDPAVRRDQQFVREEEDHLRLAPQAGSEALSTGSAAIVSDEDIVVDNGLGCDLESGSVRNTLHVGGGFGSAEVLMESDVVVLEIERV</sequence>
<organism evidence="3 4">
    <name type="scientific">Polyplosphaeria fusca</name>
    <dbReference type="NCBI Taxonomy" id="682080"/>
    <lineage>
        <taxon>Eukaryota</taxon>
        <taxon>Fungi</taxon>
        <taxon>Dikarya</taxon>
        <taxon>Ascomycota</taxon>
        <taxon>Pezizomycotina</taxon>
        <taxon>Dothideomycetes</taxon>
        <taxon>Pleosporomycetidae</taxon>
        <taxon>Pleosporales</taxon>
        <taxon>Tetraplosphaeriaceae</taxon>
        <taxon>Polyplosphaeria</taxon>
    </lineage>
</organism>
<feature type="region of interest" description="Disordered" evidence="1">
    <location>
        <begin position="522"/>
        <end position="568"/>
    </location>
</feature>
<comment type="caution">
    <text evidence="3">The sequence shown here is derived from an EMBL/GenBank/DDBJ whole genome shotgun (WGS) entry which is preliminary data.</text>
</comment>
<dbReference type="OrthoDB" id="4062651at2759"/>
<dbReference type="Gene3D" id="1.10.510.10">
    <property type="entry name" value="Transferase(Phosphotransferase) domain 1"/>
    <property type="match status" value="1"/>
</dbReference>
<dbReference type="Pfam" id="PF06985">
    <property type="entry name" value="HET"/>
    <property type="match status" value="1"/>
</dbReference>
<feature type="domain" description="Protein kinase" evidence="2">
    <location>
        <begin position="876"/>
        <end position="1151"/>
    </location>
</feature>
<dbReference type="SUPFAM" id="SSF56112">
    <property type="entry name" value="Protein kinase-like (PK-like)"/>
    <property type="match status" value="1"/>
</dbReference>
<dbReference type="InterPro" id="IPR000719">
    <property type="entry name" value="Prot_kinase_dom"/>
</dbReference>
<feature type="compositionally biased region" description="Low complexity" evidence="1">
    <location>
        <begin position="119"/>
        <end position="134"/>
    </location>
</feature>
<feature type="region of interest" description="Disordered" evidence="1">
    <location>
        <begin position="1420"/>
        <end position="1444"/>
    </location>
</feature>
<dbReference type="EMBL" id="ML996193">
    <property type="protein sequence ID" value="KAF2731579.1"/>
    <property type="molecule type" value="Genomic_DNA"/>
</dbReference>
<feature type="region of interest" description="Disordered" evidence="1">
    <location>
        <begin position="215"/>
        <end position="285"/>
    </location>
</feature>
<dbReference type="GO" id="GO:0005524">
    <property type="term" value="F:ATP binding"/>
    <property type="evidence" value="ECO:0007669"/>
    <property type="project" value="InterPro"/>
</dbReference>
<dbReference type="PANTHER" id="PTHR33112:SF10">
    <property type="entry name" value="TOL"/>
    <property type="match status" value="1"/>
</dbReference>
<gene>
    <name evidence="3" type="ORF">EJ04DRAFT_514522</name>
</gene>
<evidence type="ECO:0000259" key="2">
    <source>
        <dbReference type="PROSITE" id="PS50011"/>
    </source>
</evidence>
<dbReference type="Pfam" id="PF00069">
    <property type="entry name" value="Pkinase"/>
    <property type="match status" value="1"/>
</dbReference>
<evidence type="ECO:0000256" key="1">
    <source>
        <dbReference type="SAM" id="MobiDB-lite"/>
    </source>
</evidence>
<dbReference type="Proteomes" id="UP000799444">
    <property type="component" value="Unassembled WGS sequence"/>
</dbReference>
<protein>
    <recommendedName>
        <fullName evidence="2">Protein kinase domain-containing protein</fullName>
    </recommendedName>
</protein>
<feature type="compositionally biased region" description="Polar residues" evidence="1">
    <location>
        <begin position="215"/>
        <end position="248"/>
    </location>
</feature>
<dbReference type="Gene3D" id="3.30.160.60">
    <property type="entry name" value="Classic Zinc Finger"/>
    <property type="match status" value="1"/>
</dbReference>
<dbReference type="GO" id="GO:0004672">
    <property type="term" value="F:protein kinase activity"/>
    <property type="evidence" value="ECO:0007669"/>
    <property type="project" value="InterPro"/>
</dbReference>
<dbReference type="InterPro" id="IPR010730">
    <property type="entry name" value="HET"/>
</dbReference>
<accession>A0A9P4UYN9</accession>
<dbReference type="SMART" id="SM00355">
    <property type="entry name" value="ZnF_C2H2"/>
    <property type="match status" value="6"/>
</dbReference>
<dbReference type="PROSITE" id="PS50011">
    <property type="entry name" value="PROTEIN_KINASE_DOM"/>
    <property type="match status" value="1"/>
</dbReference>
<dbReference type="InterPro" id="IPR008271">
    <property type="entry name" value="Ser/Thr_kinase_AS"/>
</dbReference>
<dbReference type="InterPro" id="IPR013087">
    <property type="entry name" value="Znf_C2H2_type"/>
</dbReference>
<feature type="region of interest" description="Disordered" evidence="1">
    <location>
        <begin position="415"/>
        <end position="466"/>
    </location>
</feature>
<reference evidence="3" key="1">
    <citation type="journal article" date="2020" name="Stud. Mycol.">
        <title>101 Dothideomycetes genomes: a test case for predicting lifestyles and emergence of pathogens.</title>
        <authorList>
            <person name="Haridas S."/>
            <person name="Albert R."/>
            <person name="Binder M."/>
            <person name="Bloem J."/>
            <person name="Labutti K."/>
            <person name="Salamov A."/>
            <person name="Andreopoulos B."/>
            <person name="Baker S."/>
            <person name="Barry K."/>
            <person name="Bills G."/>
            <person name="Bluhm B."/>
            <person name="Cannon C."/>
            <person name="Castanera R."/>
            <person name="Culley D."/>
            <person name="Daum C."/>
            <person name="Ezra D."/>
            <person name="Gonzalez J."/>
            <person name="Henrissat B."/>
            <person name="Kuo A."/>
            <person name="Liang C."/>
            <person name="Lipzen A."/>
            <person name="Lutzoni F."/>
            <person name="Magnuson J."/>
            <person name="Mondo S."/>
            <person name="Nolan M."/>
            <person name="Ohm R."/>
            <person name="Pangilinan J."/>
            <person name="Park H.-J."/>
            <person name="Ramirez L."/>
            <person name="Alfaro M."/>
            <person name="Sun H."/>
            <person name="Tritt A."/>
            <person name="Yoshinaga Y."/>
            <person name="Zwiers L.-H."/>
            <person name="Turgeon B."/>
            <person name="Goodwin S."/>
            <person name="Spatafora J."/>
            <person name="Crous P."/>
            <person name="Grigoriev I."/>
        </authorList>
    </citation>
    <scope>NUCLEOTIDE SEQUENCE</scope>
    <source>
        <strain evidence="3">CBS 125425</strain>
    </source>
</reference>
<feature type="compositionally biased region" description="Gly residues" evidence="1">
    <location>
        <begin position="445"/>
        <end position="465"/>
    </location>
</feature>
<dbReference type="PROSITE" id="PS00108">
    <property type="entry name" value="PROTEIN_KINASE_ST"/>
    <property type="match status" value="1"/>
</dbReference>
<dbReference type="InterPro" id="IPR011009">
    <property type="entry name" value="Kinase-like_dom_sf"/>
</dbReference>